<evidence type="ECO:0000313" key="2">
    <source>
        <dbReference type="EMBL" id="RDE08220.1"/>
    </source>
</evidence>
<sequence>MQIARLADARPYEAAGHFNMCGLRLQGHEATNTDAFWVGLSHFLPGGGAEESSSPLERVYVVLSGEVCVTVDGKETLLKPMDSCHLAGGERRTIMNRGNLPASMLVIMPYPEK</sequence>
<dbReference type="SUPFAM" id="SSF51182">
    <property type="entry name" value="RmlC-like cupins"/>
    <property type="match status" value="1"/>
</dbReference>
<comment type="caution">
    <text evidence="2">The sequence shown here is derived from an EMBL/GenBank/DDBJ whole genome shotgun (WGS) entry which is preliminary data.</text>
</comment>
<dbReference type="InterPro" id="IPR011051">
    <property type="entry name" value="RmlC_Cupin_sf"/>
</dbReference>
<protein>
    <submittedName>
        <fullName evidence="2">Cupin domain-containing protein</fullName>
    </submittedName>
</protein>
<reference evidence="3" key="1">
    <citation type="submission" date="2018-07" db="EMBL/GenBank/DDBJ databases">
        <authorList>
            <person name="Liu B.-T."/>
            <person name="Du Z."/>
        </authorList>
    </citation>
    <scope>NUCLEOTIDE SEQUENCE [LARGE SCALE GENOMIC DNA]</scope>
    <source>
        <strain evidence="3">XYN52</strain>
    </source>
</reference>
<dbReference type="Pfam" id="PF07883">
    <property type="entry name" value="Cupin_2"/>
    <property type="match status" value="1"/>
</dbReference>
<dbReference type="OrthoDB" id="2886949at2"/>
<organism evidence="2 3">
    <name type="scientific">Pelagibacterium lacus</name>
    <dbReference type="NCBI Taxonomy" id="2282655"/>
    <lineage>
        <taxon>Bacteria</taxon>
        <taxon>Pseudomonadati</taxon>
        <taxon>Pseudomonadota</taxon>
        <taxon>Alphaproteobacteria</taxon>
        <taxon>Hyphomicrobiales</taxon>
        <taxon>Devosiaceae</taxon>
        <taxon>Pelagibacterium</taxon>
    </lineage>
</organism>
<evidence type="ECO:0000259" key="1">
    <source>
        <dbReference type="Pfam" id="PF07883"/>
    </source>
</evidence>
<name>A0A369W4F9_9HYPH</name>
<accession>A0A369W4F9</accession>
<proteinExistence type="predicted"/>
<dbReference type="Gene3D" id="2.60.120.10">
    <property type="entry name" value="Jelly Rolls"/>
    <property type="match status" value="1"/>
</dbReference>
<evidence type="ECO:0000313" key="3">
    <source>
        <dbReference type="Proteomes" id="UP000253759"/>
    </source>
</evidence>
<dbReference type="CDD" id="cd20299">
    <property type="entry name" value="cupin_YP766765-like"/>
    <property type="match status" value="1"/>
</dbReference>
<dbReference type="EMBL" id="QQNH01000021">
    <property type="protein sequence ID" value="RDE08220.1"/>
    <property type="molecule type" value="Genomic_DNA"/>
</dbReference>
<dbReference type="AlphaFoldDB" id="A0A369W4F9"/>
<dbReference type="Proteomes" id="UP000253759">
    <property type="component" value="Unassembled WGS sequence"/>
</dbReference>
<gene>
    <name evidence="2" type="ORF">DVH29_12805</name>
</gene>
<feature type="domain" description="Cupin type-2" evidence="1">
    <location>
        <begin position="40"/>
        <end position="107"/>
    </location>
</feature>
<dbReference type="InterPro" id="IPR014710">
    <property type="entry name" value="RmlC-like_jellyroll"/>
</dbReference>
<keyword evidence="3" id="KW-1185">Reference proteome</keyword>
<dbReference type="InterPro" id="IPR013096">
    <property type="entry name" value="Cupin_2"/>
</dbReference>